<name>A0AC61MWX8_9FIRM</name>
<dbReference type="EMBL" id="CP068393">
    <property type="protein sequence ID" value="QUC67192.1"/>
    <property type="molecule type" value="Genomic_DNA"/>
</dbReference>
<organism evidence="1 2">
    <name type="scientific">Aristaeella hokkaidonensis</name>
    <dbReference type="NCBI Taxonomy" id="3046382"/>
    <lineage>
        <taxon>Bacteria</taxon>
        <taxon>Bacillati</taxon>
        <taxon>Bacillota</taxon>
        <taxon>Clostridia</taxon>
        <taxon>Eubacteriales</taxon>
        <taxon>Aristaeellaceae</taxon>
        <taxon>Aristaeella</taxon>
    </lineage>
</organism>
<evidence type="ECO:0000313" key="1">
    <source>
        <dbReference type="EMBL" id="QUC67192.1"/>
    </source>
</evidence>
<proteinExistence type="predicted"/>
<evidence type="ECO:0000313" key="2">
    <source>
        <dbReference type="Proteomes" id="UP000682782"/>
    </source>
</evidence>
<accession>A0AC61MWX8</accession>
<sequence length="178" mass="20316">MELKFTDITVAVKLDEKTFKRFARFDMFALRKKWIRPAVFSLILIAFAVIALLTRKEQSGLIAAVLLVVGIGLPLVYIGTFLSQVNMQAARAKLKPARPVYTVTMRDEGIRIVNDQKAEEPQEVSWDSIYKAFRKKGCIYLYVTPAKAFLLPSKQADAPDYDVWEFIRDHLGREKCKG</sequence>
<protein>
    <submittedName>
        <fullName evidence="1">YcxB family protein</fullName>
    </submittedName>
</protein>
<gene>
    <name evidence="1" type="ORF">JYE49_00280</name>
</gene>
<keyword evidence="2" id="KW-1185">Reference proteome</keyword>
<dbReference type="Proteomes" id="UP000682782">
    <property type="component" value="Chromosome"/>
</dbReference>
<reference evidence="1" key="1">
    <citation type="submission" date="2021-01" db="EMBL/GenBank/DDBJ databases">
        <title>Complete genome sequence of Clostridiales bacterium R-7.</title>
        <authorList>
            <person name="Mahoney-Kurpe S.C."/>
            <person name="Palevich N."/>
            <person name="Koike S."/>
            <person name="Moon C.D."/>
            <person name="Attwood G.T."/>
        </authorList>
    </citation>
    <scope>NUCLEOTIDE SEQUENCE</scope>
    <source>
        <strain evidence="1">R-7</strain>
    </source>
</reference>